<keyword evidence="4" id="KW-1185">Reference proteome</keyword>
<feature type="domain" description="RapA2 cadherin-like" evidence="2">
    <location>
        <begin position="315"/>
        <end position="388"/>
    </location>
</feature>
<comment type="caution">
    <text evidence="3">The sequence shown here is derived from an EMBL/GenBank/DDBJ whole genome shotgun (WGS) entry which is preliminary data.</text>
</comment>
<dbReference type="PANTHER" id="PTHR14139:SF2">
    <property type="entry name" value="CALSYNTENIN-1"/>
    <property type="match status" value="1"/>
</dbReference>
<feature type="domain" description="RapA2 cadherin-like" evidence="2">
    <location>
        <begin position="209"/>
        <end position="282"/>
    </location>
</feature>
<name>A0ABS2CG08_9NEIS</name>
<dbReference type="InterPro" id="IPR013783">
    <property type="entry name" value="Ig-like_fold"/>
</dbReference>
<dbReference type="NCBIfam" id="TIGR01965">
    <property type="entry name" value="VCBS_repeat"/>
    <property type="match status" value="11"/>
</dbReference>
<dbReference type="Gene3D" id="2.150.10.10">
    <property type="entry name" value="Serralysin-like metalloprotease, C-terminal"/>
    <property type="match status" value="1"/>
</dbReference>
<dbReference type="NCBIfam" id="TIGR03661">
    <property type="entry name" value="T1SS_VCA0849"/>
    <property type="match status" value="1"/>
</dbReference>
<dbReference type="InterPro" id="IPR040853">
    <property type="entry name" value="RapA2_cadherin-like"/>
</dbReference>
<feature type="domain" description="RapA2 cadherin-like" evidence="2">
    <location>
        <begin position="825"/>
        <end position="898"/>
    </location>
</feature>
<feature type="compositionally biased region" description="Polar residues" evidence="1">
    <location>
        <begin position="233"/>
        <end position="247"/>
    </location>
</feature>
<dbReference type="SUPFAM" id="SSF51120">
    <property type="entry name" value="beta-Roll"/>
    <property type="match status" value="1"/>
</dbReference>
<accession>A0ABS2CG08</accession>
<feature type="region of interest" description="Disordered" evidence="1">
    <location>
        <begin position="226"/>
        <end position="247"/>
    </location>
</feature>
<evidence type="ECO:0000256" key="1">
    <source>
        <dbReference type="SAM" id="MobiDB-lite"/>
    </source>
</evidence>
<dbReference type="InterPro" id="IPR018511">
    <property type="entry name" value="Hemolysin-typ_Ca-bd_CS"/>
</dbReference>
<dbReference type="InterPro" id="IPR019960">
    <property type="entry name" value="T1SS_VCA0849"/>
</dbReference>
<gene>
    <name evidence="3" type="ORF">GM173_15755</name>
</gene>
<feature type="domain" description="RapA2 cadherin-like" evidence="2">
    <location>
        <begin position="421"/>
        <end position="494"/>
    </location>
</feature>
<protein>
    <submittedName>
        <fullName evidence="3">Type I secretion C-terminal target domain-containing protein</fullName>
    </submittedName>
</protein>
<dbReference type="InterPro" id="IPR011049">
    <property type="entry name" value="Serralysin-like_metalloprot_C"/>
</dbReference>
<sequence length="1429" mass="150944">DVVVTIKGQGDPALITAGSGRVKEDALSTQNPSQVASGQLAITDVDHNQAAFQIQSTQTQYGNFNLAANGQWTYTLSNSLPAVQALKEGETRTEVIPVKSIDGTTSKVTITIIGTNDLPTISGTDKGSTTEDLIKTSTGTLTIHDVDLGQSSFIAQTNTTGKYGQFSIDSKGIWTYTLNNNAYSVQQLNEGELRFESFTVRSADGTPWTITMTINGTNDPAVIAPSKPGDDSGQVSEDGTLSSSGQLTISDKDAGQARFIAQEQTPGTYGKFSLSVDGKWTFILNNDDPLVQALKEGETKVETFNVSAADGTLSQVKITIVGSNDKAIIQPQQPDDDLGQVQEDLALTTSGQLNVSEIDNNQEKFQAQNNTAGAYGRFSIDTTGKWIYTLNNEANNVQQLREGESRSETFIVKSVDGTPSSVTITITGSNDAAIITPGIPGGAAGWVKEDHTLATQGELSVSDKDRDENSFQAQTNTLGTYGSFSIASNGKWTYTLNNSADVVQALAEGETRLETFAVKSLDGTVSHVTVTVVGTADAGPLPINPVKEDQILTVAGEIANATQQTIQGEYGSLSINNNGEWVYTLNNSSDKVQALHEGEVRPESFQITLANGTSTTLTVNVIGTNDAAIISNDKPIPPVQEDLILTSSGQLSVSDVDHNQASFQTQNNTQGMYGQLSLDADGKWTYTLNNDFYSVQRLSEGERQTDTFIIQSLDGARSELKIDVLGRNDVAVIAPSKPGQDRGNVVEDGIINATGTLIISDKDSIPAVFQAQTNTSGTYGLFSIDEKGVWKYTLDNDNPLTQALRAGEQKTEIFTVRSNDGAISQVVVTVTGSADPVIITPHQPGDDQGSVTEDGTLSTAGKLDISGVDSNSASFQVQTGTAGAFGRFSLDANGNWNYVLNNNAHSVQVLREGETRTETFTVKSVDGSASSVTVTVVGSNDAATITPSKAGDDKGTLVEDKTLSASGQLTLSDIDSGESQFVAQNNAAKTYGDFSISSNGAWSYKLNANAQSLKAGEVVKEEVDVVSVDGTHSKVTLTITGANDKPVIDVGPITSVTEDLNPISSGTILINDPDRGESSFRALTNQQGIYGKLNLASDGSWHYTLDDSPLVNALKGGETKLESFEITAFDGTKTKLDINVIGNNDAAHIDLDRKTAGNDFATTTTGLATTLVGELQITDVDSTHLEKATITLTNAQAGDQLSWLALPNGISSEIVEHNGDLVCTLSGHASLSDYQTAIAAIRFSGSSAGERLFDISVNDGIDSNIAHSSVLVIHPAGIGTANNDVLHSNSGNDVLLGGLGADTFIWQLGDQTSSTGANLAGHGGLIVANATDIVLDFNLAEKDKLDLADLLQDESNDISSLLQHLHFTQDGKDALLHVSTEGDFGAGYLSSQEDQTIVLKNAYEELSANGNSDSAIIQNLLNKGSLITD</sequence>
<feature type="domain" description="RapA2 cadherin-like" evidence="2">
    <location>
        <begin position="616"/>
        <end position="686"/>
    </location>
</feature>
<feature type="domain" description="RapA2 cadherin-like" evidence="2">
    <location>
        <begin position="931"/>
        <end position="1004"/>
    </location>
</feature>
<feature type="non-terminal residue" evidence="3">
    <location>
        <position position="1"/>
    </location>
</feature>
<dbReference type="PROSITE" id="PS00330">
    <property type="entry name" value="HEMOLYSIN_CALCIUM"/>
    <property type="match status" value="1"/>
</dbReference>
<evidence type="ECO:0000313" key="4">
    <source>
        <dbReference type="Proteomes" id="UP001195660"/>
    </source>
</evidence>
<evidence type="ECO:0000313" key="3">
    <source>
        <dbReference type="EMBL" id="MBM5573027.1"/>
    </source>
</evidence>
<reference evidence="3 4" key="1">
    <citation type="submission" date="2019-11" db="EMBL/GenBank/DDBJ databases">
        <title>Novel Deefgea species.</title>
        <authorList>
            <person name="Han J.-H."/>
        </authorList>
    </citation>
    <scope>NUCLEOTIDE SEQUENCE [LARGE SCALE GENOMIC DNA]</scope>
    <source>
        <strain evidence="3 4">LMG 24817</strain>
    </source>
</reference>
<dbReference type="EMBL" id="WOFE01000017">
    <property type="protein sequence ID" value="MBM5573027.1"/>
    <property type="molecule type" value="Genomic_DNA"/>
</dbReference>
<dbReference type="Proteomes" id="UP001195660">
    <property type="component" value="Unassembled WGS sequence"/>
</dbReference>
<feature type="domain" description="RapA2 cadherin-like" evidence="2">
    <location>
        <begin position="1034"/>
        <end position="1103"/>
    </location>
</feature>
<dbReference type="RefSeq" id="WP_203572354.1">
    <property type="nucleotide sequence ID" value="NZ_WOFE01000017.1"/>
</dbReference>
<dbReference type="Pfam" id="PF17803">
    <property type="entry name" value="Cadherin_4"/>
    <property type="match status" value="9"/>
</dbReference>
<dbReference type="InterPro" id="IPR010221">
    <property type="entry name" value="VCBS_dom"/>
</dbReference>
<organism evidence="3 4">
    <name type="scientific">Deefgea chitinilytica</name>
    <dbReference type="NCBI Taxonomy" id="570276"/>
    <lineage>
        <taxon>Bacteria</taxon>
        <taxon>Pseudomonadati</taxon>
        <taxon>Pseudomonadota</taxon>
        <taxon>Betaproteobacteria</taxon>
        <taxon>Neisseriales</taxon>
        <taxon>Chitinibacteraceae</taxon>
        <taxon>Deefgea</taxon>
    </lineage>
</organism>
<feature type="domain" description="RapA2 cadherin-like" evidence="2">
    <location>
        <begin position="2"/>
        <end position="74"/>
    </location>
</feature>
<proteinExistence type="predicted"/>
<dbReference type="PANTHER" id="PTHR14139">
    <property type="entry name" value="CALSYNTENIN"/>
    <property type="match status" value="1"/>
</dbReference>
<dbReference type="Gene3D" id="2.60.40.10">
    <property type="entry name" value="Immunoglobulins"/>
    <property type="match status" value="10"/>
</dbReference>
<evidence type="ECO:0000259" key="2">
    <source>
        <dbReference type="Pfam" id="PF17803"/>
    </source>
</evidence>
<feature type="domain" description="RapA2 cadherin-like" evidence="2">
    <location>
        <begin position="107"/>
        <end position="176"/>
    </location>
</feature>